<feature type="compositionally biased region" description="Low complexity" evidence="1">
    <location>
        <begin position="31"/>
        <end position="54"/>
    </location>
</feature>
<feature type="region of interest" description="Disordered" evidence="1">
    <location>
        <begin position="1"/>
        <end position="102"/>
    </location>
</feature>
<evidence type="ECO:0000313" key="2">
    <source>
        <dbReference type="EMBL" id="ACB74542.1"/>
    </source>
</evidence>
<keyword evidence="3" id="KW-1185">Reference proteome</keyword>
<sequence length="102" mass="10622">MVSHTHTGPACGNAAGLRPAEKTFSRKDAMSTNPNPTNSNPDEAAPKAPAAHAPMPLPPTQSGSKFFQGGGRPGKAGPVQPRQFVGRGFARASHDHNRGRSK</sequence>
<dbReference type="KEGG" id="ote:Oter_1257"/>
<evidence type="ECO:0000256" key="1">
    <source>
        <dbReference type="SAM" id="MobiDB-lite"/>
    </source>
</evidence>
<name>B1ZPM3_OPITP</name>
<dbReference type="Proteomes" id="UP000007013">
    <property type="component" value="Chromosome"/>
</dbReference>
<organism evidence="2 3">
    <name type="scientific">Opitutus terrae (strain DSM 11246 / JCM 15787 / PB90-1)</name>
    <dbReference type="NCBI Taxonomy" id="452637"/>
    <lineage>
        <taxon>Bacteria</taxon>
        <taxon>Pseudomonadati</taxon>
        <taxon>Verrucomicrobiota</taxon>
        <taxon>Opitutia</taxon>
        <taxon>Opitutales</taxon>
        <taxon>Opitutaceae</taxon>
        <taxon>Opitutus</taxon>
    </lineage>
</organism>
<proteinExistence type="predicted"/>
<dbReference type="HOGENOM" id="CLU_2274508_0_0_0"/>
<feature type="compositionally biased region" description="Basic and acidic residues" evidence="1">
    <location>
        <begin position="19"/>
        <end position="29"/>
    </location>
</feature>
<gene>
    <name evidence="2" type="ordered locus">Oter_1257</name>
</gene>
<dbReference type="EMBL" id="CP001032">
    <property type="protein sequence ID" value="ACB74542.1"/>
    <property type="molecule type" value="Genomic_DNA"/>
</dbReference>
<reference evidence="2 3" key="1">
    <citation type="journal article" date="2011" name="J. Bacteriol.">
        <title>Genome sequence of the verrucomicrobium Opitutus terrae PB90-1, an abundant inhabitant of rice paddy soil ecosystems.</title>
        <authorList>
            <person name="van Passel M.W."/>
            <person name="Kant R."/>
            <person name="Palva A."/>
            <person name="Copeland A."/>
            <person name="Lucas S."/>
            <person name="Lapidus A."/>
            <person name="Glavina del Rio T."/>
            <person name="Pitluck S."/>
            <person name="Goltsman E."/>
            <person name="Clum A."/>
            <person name="Sun H."/>
            <person name="Schmutz J."/>
            <person name="Larimer F.W."/>
            <person name="Land M.L."/>
            <person name="Hauser L."/>
            <person name="Kyrpides N."/>
            <person name="Mikhailova N."/>
            <person name="Richardson P.P."/>
            <person name="Janssen P.H."/>
            <person name="de Vos W.M."/>
            <person name="Smidt H."/>
        </authorList>
    </citation>
    <scope>NUCLEOTIDE SEQUENCE [LARGE SCALE GENOMIC DNA]</scope>
    <source>
        <strain evidence="3">DSM 11246 / JCM 15787 / PB90-1</strain>
    </source>
</reference>
<accession>B1ZPM3</accession>
<evidence type="ECO:0000313" key="3">
    <source>
        <dbReference type="Proteomes" id="UP000007013"/>
    </source>
</evidence>
<protein>
    <submittedName>
        <fullName evidence="2">Uncharacterized protein</fullName>
    </submittedName>
</protein>
<feature type="compositionally biased region" description="Basic and acidic residues" evidence="1">
    <location>
        <begin position="92"/>
        <end position="102"/>
    </location>
</feature>
<dbReference type="STRING" id="452637.Oter_1257"/>
<dbReference type="AlphaFoldDB" id="B1ZPM3"/>